<sequence>MLTWRTGVIVALLALALAVVWPSARAYLDQQTMLDGLRADAAVAQEELDDLNAEVARWSDDAYIEAQARERLRYVYPGETAYRVLDPETVTGDESAAQDAAEEPDAGPAGAWYDTLWDSVKEAGEGAEATAGDAGESDASGATSDAAQKPETAAASN</sequence>
<dbReference type="InterPro" id="IPR007060">
    <property type="entry name" value="FtsL/DivIC"/>
</dbReference>
<evidence type="ECO:0000256" key="1">
    <source>
        <dbReference type="SAM" id="Coils"/>
    </source>
</evidence>
<dbReference type="Proteomes" id="UP001157125">
    <property type="component" value="Unassembled WGS sequence"/>
</dbReference>
<dbReference type="RefSeq" id="WP_284327709.1">
    <property type="nucleotide sequence ID" value="NZ_BSUN01000001.1"/>
</dbReference>
<keyword evidence="1" id="KW-0175">Coiled coil</keyword>
<feature type="coiled-coil region" evidence="1">
    <location>
        <begin position="34"/>
        <end position="61"/>
    </location>
</feature>
<evidence type="ECO:0008006" key="5">
    <source>
        <dbReference type="Google" id="ProtNLM"/>
    </source>
</evidence>
<feature type="region of interest" description="Disordered" evidence="2">
    <location>
        <begin position="86"/>
        <end position="157"/>
    </location>
</feature>
<name>A0ABQ6IE63_9MICO</name>
<comment type="caution">
    <text evidence="3">The sequence shown here is derived from an EMBL/GenBank/DDBJ whole genome shotgun (WGS) entry which is preliminary data.</text>
</comment>
<accession>A0ABQ6IE63</accession>
<evidence type="ECO:0000313" key="4">
    <source>
        <dbReference type="Proteomes" id="UP001157125"/>
    </source>
</evidence>
<evidence type="ECO:0000313" key="3">
    <source>
        <dbReference type="EMBL" id="GMA34994.1"/>
    </source>
</evidence>
<protein>
    <recommendedName>
        <fullName evidence="5">Septum formation initiator</fullName>
    </recommendedName>
</protein>
<organism evidence="3 4">
    <name type="scientific">Demequina litorisediminis</name>
    <dbReference type="NCBI Taxonomy" id="1849022"/>
    <lineage>
        <taxon>Bacteria</taxon>
        <taxon>Bacillati</taxon>
        <taxon>Actinomycetota</taxon>
        <taxon>Actinomycetes</taxon>
        <taxon>Micrococcales</taxon>
        <taxon>Demequinaceae</taxon>
        <taxon>Demequina</taxon>
    </lineage>
</organism>
<proteinExistence type="predicted"/>
<keyword evidence="4" id="KW-1185">Reference proteome</keyword>
<gene>
    <name evidence="3" type="ORF">GCM10025876_11980</name>
</gene>
<feature type="compositionally biased region" description="Low complexity" evidence="2">
    <location>
        <begin position="126"/>
        <end position="147"/>
    </location>
</feature>
<dbReference type="EMBL" id="BSUN01000001">
    <property type="protein sequence ID" value="GMA34994.1"/>
    <property type="molecule type" value="Genomic_DNA"/>
</dbReference>
<reference evidence="4" key="1">
    <citation type="journal article" date="2019" name="Int. J. Syst. Evol. Microbiol.">
        <title>The Global Catalogue of Microorganisms (GCM) 10K type strain sequencing project: providing services to taxonomists for standard genome sequencing and annotation.</title>
        <authorList>
            <consortium name="The Broad Institute Genomics Platform"/>
            <consortium name="The Broad Institute Genome Sequencing Center for Infectious Disease"/>
            <person name="Wu L."/>
            <person name="Ma J."/>
        </authorList>
    </citation>
    <scope>NUCLEOTIDE SEQUENCE [LARGE SCALE GENOMIC DNA]</scope>
    <source>
        <strain evidence="4">NBRC 112299</strain>
    </source>
</reference>
<evidence type="ECO:0000256" key="2">
    <source>
        <dbReference type="SAM" id="MobiDB-lite"/>
    </source>
</evidence>
<dbReference type="Pfam" id="PF04977">
    <property type="entry name" value="DivIC"/>
    <property type="match status" value="1"/>
</dbReference>